<dbReference type="RefSeq" id="WP_269039750.1">
    <property type="nucleotide sequence ID" value="NZ_CP114040.1"/>
</dbReference>
<reference evidence="1" key="1">
    <citation type="submission" date="2022-11" db="EMBL/GenBank/DDBJ databases">
        <title>Minimal conservation of predation-associated metabolite biosynthetic gene clusters underscores biosynthetic potential of Myxococcota including descriptions for ten novel species: Archangium lansinium sp. nov., Myxococcus landrumus sp. nov., Nannocystis bai.</title>
        <authorList>
            <person name="Ahearne A."/>
            <person name="Stevens C."/>
            <person name="Dowd S."/>
        </authorList>
    </citation>
    <scope>NUCLEOTIDE SEQUENCE</scope>
    <source>
        <strain evidence="1">Fl3</strain>
    </source>
</reference>
<name>A0ABY7HE27_9BACT</name>
<accession>A0ABY7HE27</accession>
<organism evidence="1 2">
    <name type="scientific">Nannocystis punicea</name>
    <dbReference type="NCBI Taxonomy" id="2995304"/>
    <lineage>
        <taxon>Bacteria</taxon>
        <taxon>Pseudomonadati</taxon>
        <taxon>Myxococcota</taxon>
        <taxon>Polyangia</taxon>
        <taxon>Nannocystales</taxon>
        <taxon>Nannocystaceae</taxon>
        <taxon>Nannocystis</taxon>
    </lineage>
</organism>
<protein>
    <submittedName>
        <fullName evidence="1">Uncharacterized protein</fullName>
    </submittedName>
</protein>
<gene>
    <name evidence="1" type="ORF">O0S08_14645</name>
</gene>
<evidence type="ECO:0000313" key="1">
    <source>
        <dbReference type="EMBL" id="WAS97383.1"/>
    </source>
</evidence>
<dbReference type="Proteomes" id="UP001164459">
    <property type="component" value="Chromosome"/>
</dbReference>
<sequence length="101" mass="11632">MFLALAWPGRFVIAEFFDVLDPDFVARLEEAGSEQFTVFHDVLGDFAAFDARLRDASGEPRVVEGFDDRTWIELVLRPQASTKRFEAWLEQRIARIKLELG</sequence>
<keyword evidence="2" id="KW-1185">Reference proteome</keyword>
<proteinExistence type="predicted"/>
<dbReference type="EMBL" id="CP114040">
    <property type="protein sequence ID" value="WAS97383.1"/>
    <property type="molecule type" value="Genomic_DNA"/>
</dbReference>
<evidence type="ECO:0000313" key="2">
    <source>
        <dbReference type="Proteomes" id="UP001164459"/>
    </source>
</evidence>